<dbReference type="RefSeq" id="WP_191273374.1">
    <property type="nucleotide sequence ID" value="NZ_BMXJ01000006.1"/>
</dbReference>
<dbReference type="SUPFAM" id="SSF55469">
    <property type="entry name" value="FMN-dependent nitroreductase-like"/>
    <property type="match status" value="1"/>
</dbReference>
<dbReference type="EMBL" id="JADBDY010000001">
    <property type="protein sequence ID" value="MBE1457297.1"/>
    <property type="molecule type" value="Genomic_DNA"/>
</dbReference>
<feature type="domain" description="Nitroreductase" evidence="1">
    <location>
        <begin position="159"/>
        <end position="342"/>
    </location>
</feature>
<keyword evidence="3" id="KW-1185">Reference proteome</keyword>
<sequence>MRYKSVEGIGCAWNADGLLVKNPVTRTTITTEPVTVALLHHFREWNTVAQAAKEVGYDEESVTEAVGSLHSLGFLNSEDAPDGDTSSSLGPWRPWSHEGTAFHFMTRDAPFVETTDQIREELTTELPPPLFKDYPDADRVFLPRNQTRLDAPYGEVLYGRRTHRDFSAEPVDRETFSTLMGAVFGLKDFIDAKQFGSLMLRTSPSGGSRHELEAYVAVSDVADVSPGIYHYGVREHALELIREGDFRDELTLMCNSQSGVGQAAFSIILTSVVERMSSKYRHPRAYRVMLMNAGHLGQTFALTATALGLGPFHTAAFSDSGVEGLIGVDGVSETALYVLSAGIPRTDERGRTVFANPPMSLASSRATRFDTSRD</sequence>
<dbReference type="PANTHER" id="PTHR43745">
    <property type="entry name" value="NITROREDUCTASE MJ1384-RELATED"/>
    <property type="match status" value="1"/>
</dbReference>
<accession>A0ABR9HE52</accession>
<evidence type="ECO:0000313" key="3">
    <source>
        <dbReference type="Proteomes" id="UP000598217"/>
    </source>
</evidence>
<dbReference type="Gene3D" id="3.40.109.10">
    <property type="entry name" value="NADH Oxidase"/>
    <property type="match status" value="1"/>
</dbReference>
<name>A0ABR9HE52_9ACTN</name>
<evidence type="ECO:0000313" key="2">
    <source>
        <dbReference type="EMBL" id="MBE1457297.1"/>
    </source>
</evidence>
<comment type="caution">
    <text evidence="2">The sequence shown here is derived from an EMBL/GenBank/DDBJ whole genome shotgun (WGS) entry which is preliminary data.</text>
</comment>
<dbReference type="InterPro" id="IPR020051">
    <property type="entry name" value="SagB-type_dehydrogenase"/>
</dbReference>
<gene>
    <name evidence="2" type="ORF">H4W79_001511</name>
</gene>
<dbReference type="InterPro" id="IPR029479">
    <property type="entry name" value="Nitroreductase"/>
</dbReference>
<proteinExistence type="predicted"/>
<protein>
    <submittedName>
        <fullName evidence="2">SagB-type dehydrogenase family enzyme</fullName>
    </submittedName>
</protein>
<dbReference type="InterPro" id="IPR052544">
    <property type="entry name" value="Bacteriocin_Proc_Enz"/>
</dbReference>
<dbReference type="PANTHER" id="PTHR43745:SF2">
    <property type="entry name" value="NITROREDUCTASE MJ1384-RELATED"/>
    <property type="match status" value="1"/>
</dbReference>
<dbReference type="InterPro" id="IPR000415">
    <property type="entry name" value="Nitroreductase-like"/>
</dbReference>
<evidence type="ECO:0000259" key="1">
    <source>
        <dbReference type="Pfam" id="PF00881"/>
    </source>
</evidence>
<reference evidence="2 3" key="1">
    <citation type="submission" date="2020-10" db="EMBL/GenBank/DDBJ databases">
        <title>Sequencing the genomes of 1000 actinobacteria strains.</title>
        <authorList>
            <person name="Klenk H.-P."/>
        </authorList>
    </citation>
    <scope>NUCLEOTIDE SEQUENCE [LARGE SCALE GENOMIC DNA]</scope>
    <source>
        <strain evidence="2 3">DSM 45157</strain>
    </source>
</reference>
<organism evidence="2 3">
    <name type="scientific">Nocardiopsis terrae</name>
    <dbReference type="NCBI Taxonomy" id="372655"/>
    <lineage>
        <taxon>Bacteria</taxon>
        <taxon>Bacillati</taxon>
        <taxon>Actinomycetota</taxon>
        <taxon>Actinomycetes</taxon>
        <taxon>Streptosporangiales</taxon>
        <taxon>Nocardiopsidaceae</taxon>
        <taxon>Nocardiopsis</taxon>
    </lineage>
</organism>
<dbReference type="Proteomes" id="UP000598217">
    <property type="component" value="Unassembled WGS sequence"/>
</dbReference>
<dbReference type="NCBIfam" id="TIGR03605">
    <property type="entry name" value="antibiot_sagB"/>
    <property type="match status" value="1"/>
</dbReference>
<dbReference type="Pfam" id="PF00881">
    <property type="entry name" value="Nitroreductase"/>
    <property type="match status" value="1"/>
</dbReference>
<dbReference type="CDD" id="cd02142">
    <property type="entry name" value="McbC_SagB-like_oxidoreductase"/>
    <property type="match status" value="1"/>
</dbReference>